<evidence type="ECO:0000259" key="3">
    <source>
        <dbReference type="Pfam" id="PF14111"/>
    </source>
</evidence>
<dbReference type="OrthoDB" id="1750606at2759"/>
<dbReference type="AlphaFoldDB" id="A0A9Q1JS64"/>
<dbReference type="PANTHER" id="PTHR31286">
    <property type="entry name" value="GLYCINE-RICH CELL WALL STRUCTURAL PROTEIN 1.8-LIKE"/>
    <property type="match status" value="1"/>
</dbReference>
<feature type="compositionally biased region" description="Basic and acidic residues" evidence="2">
    <location>
        <begin position="302"/>
        <end position="328"/>
    </location>
</feature>
<feature type="region of interest" description="Disordered" evidence="2">
    <location>
        <begin position="296"/>
        <end position="328"/>
    </location>
</feature>
<organism evidence="4 5">
    <name type="scientific">Carnegiea gigantea</name>
    <dbReference type="NCBI Taxonomy" id="171969"/>
    <lineage>
        <taxon>Eukaryota</taxon>
        <taxon>Viridiplantae</taxon>
        <taxon>Streptophyta</taxon>
        <taxon>Embryophyta</taxon>
        <taxon>Tracheophyta</taxon>
        <taxon>Spermatophyta</taxon>
        <taxon>Magnoliopsida</taxon>
        <taxon>eudicotyledons</taxon>
        <taxon>Gunneridae</taxon>
        <taxon>Pentapetalae</taxon>
        <taxon>Caryophyllales</taxon>
        <taxon>Cactineae</taxon>
        <taxon>Cactaceae</taxon>
        <taxon>Cactoideae</taxon>
        <taxon>Echinocereeae</taxon>
        <taxon>Carnegiea</taxon>
    </lineage>
</organism>
<feature type="domain" description="DUF4283" evidence="3">
    <location>
        <begin position="59"/>
        <end position="105"/>
    </location>
</feature>
<dbReference type="Pfam" id="PF14111">
    <property type="entry name" value="DUF4283"/>
    <property type="match status" value="1"/>
</dbReference>
<evidence type="ECO:0000313" key="4">
    <source>
        <dbReference type="EMBL" id="KAJ8430039.1"/>
    </source>
</evidence>
<accession>A0A9Q1JS64</accession>
<gene>
    <name evidence="4" type="ORF">Cgig2_014199</name>
</gene>
<evidence type="ECO:0000313" key="5">
    <source>
        <dbReference type="Proteomes" id="UP001153076"/>
    </source>
</evidence>
<comment type="caution">
    <text evidence="4">The sequence shown here is derived from an EMBL/GenBank/DDBJ whole genome shotgun (WGS) entry which is preliminary data.</text>
</comment>
<protein>
    <recommendedName>
        <fullName evidence="3">DUF4283 domain-containing protein</fullName>
    </recommendedName>
</protein>
<reference evidence="4" key="1">
    <citation type="submission" date="2022-04" db="EMBL/GenBank/DDBJ databases">
        <title>Carnegiea gigantea Genome sequencing and assembly v2.</title>
        <authorList>
            <person name="Copetti D."/>
            <person name="Sanderson M.J."/>
            <person name="Burquez A."/>
            <person name="Wojciechowski M.F."/>
        </authorList>
    </citation>
    <scope>NUCLEOTIDE SEQUENCE</scope>
    <source>
        <strain evidence="4">SGP5-SGP5p</strain>
        <tissue evidence="4">Aerial part</tissue>
    </source>
</reference>
<keyword evidence="1" id="KW-0175">Coiled coil</keyword>
<name>A0A9Q1JS64_9CARY</name>
<dbReference type="InterPro" id="IPR040256">
    <property type="entry name" value="At4g02000-like"/>
</dbReference>
<dbReference type="Proteomes" id="UP001153076">
    <property type="component" value="Unassembled WGS sequence"/>
</dbReference>
<proteinExistence type="predicted"/>
<dbReference type="InterPro" id="IPR025558">
    <property type="entry name" value="DUF4283"/>
</dbReference>
<evidence type="ECO:0000256" key="1">
    <source>
        <dbReference type="SAM" id="Coils"/>
    </source>
</evidence>
<feature type="coiled-coil region" evidence="1">
    <location>
        <begin position="7"/>
        <end position="34"/>
    </location>
</feature>
<evidence type="ECO:0000256" key="2">
    <source>
        <dbReference type="SAM" id="MobiDB-lite"/>
    </source>
</evidence>
<keyword evidence="5" id="KW-1185">Reference proteome</keyword>
<dbReference type="EMBL" id="JAKOGI010000831">
    <property type="protein sequence ID" value="KAJ8430039.1"/>
    <property type="molecule type" value="Genomic_DNA"/>
</dbReference>
<dbReference type="PANTHER" id="PTHR31286:SF167">
    <property type="entry name" value="OS09G0268800 PROTEIN"/>
    <property type="match status" value="1"/>
</dbReference>
<sequence>MGSEIEKAMAEMKLKAVEEMVVEFEEEVDDEKVERIALSPIGKLHTTNSFNVGAMKATFKNGLLIKELDRNLFLFQFFSKADKDSVLNDSPWAFDGHTLLLKELTGFEKYSNVVFDMARFWVKLDNVPGMKQTKAFVECLVNAVGKFVSVDEDNSVGLDKSLNFVADINIDKPLRRGIKVKVQGKPVWFDIQYIKLSDFCYACLKVGHVYKGCELYDENIPKLSLPYMPKLRASPIKTKRRGWEAKKQEEKMRSKKANSKLILDNPEVGKGSRKGNAPTMGDDEVMLMNIDEARNMTPGSEVFKRKSPEEANPMGEDRRSRGLELMEG</sequence>